<evidence type="ECO:0000256" key="2">
    <source>
        <dbReference type="SAM" id="MobiDB-lite"/>
    </source>
</evidence>
<name>A0AAU7YPR1_9PHYC</name>
<evidence type="ECO:0000256" key="1">
    <source>
        <dbReference type="SAM" id="Coils"/>
    </source>
</evidence>
<keyword evidence="1" id="KW-0175">Coiled coil</keyword>
<reference evidence="3" key="1">
    <citation type="submission" date="2024-06" db="EMBL/GenBank/DDBJ databases">
        <title>Evidence of context-dependent and transient costs of resisting viral infection in isolates of the marine microalga Micromonas sp. (class Mamiellophyceae).</title>
        <authorList>
            <person name="Bedi de Silva A."/>
            <person name="Schvarcz C.R."/>
            <person name="Steward G.R."/>
            <person name="Edwards K.F."/>
        </authorList>
    </citation>
    <scope>NUCLEOTIDE SEQUENCE</scope>
    <source>
        <strain evidence="3">McV-KB2</strain>
    </source>
</reference>
<proteinExistence type="predicted"/>
<sequence length="287" mass="33701">MEDLQSLMSCLDEISTVIGDGMYLSMADKLKRIHNKLNGDKPFHEDSFYYSSDSDDDYETDSEQVTDNRSPEAARREVRIQLIRDHLLDYVRSMHQVWAEVQKWEKEVKKVIPLITRMTAVRKRRAIRRWCERSRGWRPGGTAGDLIGCGPIVTGSIFWSWKNLLENGLHAIVMEIGTEEEIEKAKRKNMHCDDLSLATLKKLPAFEKKIYDDYKREYNEEIVENRREANANVREHEESMQRWEMCAREEENKLRELGACVYDRDRWDAEAHNFWVDDVNGVLVNGP</sequence>
<accession>A0AAU7YPR1</accession>
<organism evidence="3">
    <name type="scientific">Micromonas commoda virus</name>
    <dbReference type="NCBI Taxonomy" id="3057169"/>
    <lineage>
        <taxon>Viruses</taxon>
        <taxon>Varidnaviria</taxon>
        <taxon>Bamfordvirae</taxon>
        <taxon>Nucleocytoviricota</taxon>
        <taxon>Megaviricetes</taxon>
        <taxon>Algavirales</taxon>
        <taxon>Phycodnaviridae</taxon>
    </lineage>
</organism>
<dbReference type="EMBL" id="PP911589">
    <property type="protein sequence ID" value="XCA47311.1"/>
    <property type="molecule type" value="Genomic_DNA"/>
</dbReference>
<feature type="region of interest" description="Disordered" evidence="2">
    <location>
        <begin position="53"/>
        <end position="72"/>
    </location>
</feature>
<feature type="compositionally biased region" description="Acidic residues" evidence="2">
    <location>
        <begin position="53"/>
        <end position="64"/>
    </location>
</feature>
<protein>
    <submittedName>
        <fullName evidence="3">Uncharacterized protein</fullName>
    </submittedName>
</protein>
<feature type="coiled-coil region" evidence="1">
    <location>
        <begin position="219"/>
        <end position="253"/>
    </location>
</feature>
<evidence type="ECO:0000313" key="3">
    <source>
        <dbReference type="EMBL" id="XCA47311.1"/>
    </source>
</evidence>